<dbReference type="PHI-base" id="PHI:11255"/>
<keyword evidence="1" id="KW-0472">Membrane</keyword>
<accession>A0A2X2YC17</accession>
<dbReference type="InterPro" id="IPR012902">
    <property type="entry name" value="N_methyl_site"/>
</dbReference>
<evidence type="ECO:0000256" key="1">
    <source>
        <dbReference type="SAM" id="Phobius"/>
    </source>
</evidence>
<dbReference type="SUPFAM" id="SSF54523">
    <property type="entry name" value="Pili subunits"/>
    <property type="match status" value="1"/>
</dbReference>
<name>A0A2X2YC17_CLOPF</name>
<reference evidence="2 3" key="1">
    <citation type="submission" date="2018-06" db="EMBL/GenBank/DDBJ databases">
        <authorList>
            <consortium name="Pathogen Informatics"/>
            <person name="Doyle S."/>
        </authorList>
    </citation>
    <scope>NUCLEOTIDE SEQUENCE [LARGE SCALE GENOMIC DNA]</scope>
    <source>
        <strain evidence="2 3">NCTC10719</strain>
    </source>
</reference>
<dbReference type="EMBL" id="UAWG01000012">
    <property type="protein sequence ID" value="SQB60503.1"/>
    <property type="molecule type" value="Genomic_DNA"/>
</dbReference>
<dbReference type="Pfam" id="PF07963">
    <property type="entry name" value="N_methyl"/>
    <property type="match status" value="1"/>
</dbReference>
<evidence type="ECO:0000313" key="3">
    <source>
        <dbReference type="Proteomes" id="UP000249986"/>
    </source>
</evidence>
<dbReference type="Gene3D" id="3.30.700.10">
    <property type="entry name" value="Glycoprotein, Type 4 Pilin"/>
    <property type="match status" value="1"/>
</dbReference>
<dbReference type="PROSITE" id="PS00409">
    <property type="entry name" value="PROKAR_NTER_METHYL"/>
    <property type="match status" value="1"/>
</dbReference>
<keyword evidence="1" id="KW-0812">Transmembrane</keyword>
<dbReference type="Proteomes" id="UP000249986">
    <property type="component" value="Unassembled WGS sequence"/>
</dbReference>
<keyword evidence="1" id="KW-1133">Transmembrane helix</keyword>
<dbReference type="PANTHER" id="PTHR30093">
    <property type="entry name" value="GENERAL SECRETION PATHWAY PROTEIN G"/>
    <property type="match status" value="1"/>
</dbReference>
<feature type="transmembrane region" description="Helical" evidence="1">
    <location>
        <begin position="12"/>
        <end position="36"/>
    </location>
</feature>
<dbReference type="AlphaFoldDB" id="A0A2X2YC17"/>
<protein>
    <submittedName>
        <fullName evidence="2">Type IV pilin</fullName>
    </submittedName>
</protein>
<dbReference type="NCBIfam" id="TIGR02532">
    <property type="entry name" value="IV_pilin_GFxxxE"/>
    <property type="match status" value="1"/>
</dbReference>
<gene>
    <name evidence="2" type="primary">fimA</name>
    <name evidence="2" type="ORF">NCTC10719_02117</name>
</gene>
<dbReference type="InterPro" id="IPR045584">
    <property type="entry name" value="Pilin-like"/>
</dbReference>
<organism evidence="2 3">
    <name type="scientific">Clostridium perfringens</name>
    <dbReference type="NCBI Taxonomy" id="1502"/>
    <lineage>
        <taxon>Bacteria</taxon>
        <taxon>Bacillati</taxon>
        <taxon>Bacillota</taxon>
        <taxon>Clostridia</taxon>
        <taxon>Eubacteriales</taxon>
        <taxon>Clostridiaceae</taxon>
        <taxon>Clostridium</taxon>
    </lineage>
</organism>
<evidence type="ECO:0000313" key="2">
    <source>
        <dbReference type="EMBL" id="SQB60503.1"/>
    </source>
</evidence>
<sequence length="150" mass="16770">MSIRSERRKKGFTLIELIIVVAIIGILAAIAIPNFLAIQRKARIQADVETGKNLFDATSALIAENKIKQPLKEEKSNGKTIDIFVDKSKNNIEANDIINYMQNTPIPQSVKNGYFAVAVEWDKDKPNIRIGIFNDKNNLVGTVYPSLDLK</sequence>
<proteinExistence type="predicted"/>